<gene>
    <name evidence="2" type="ORF">SteCoe_23628</name>
</gene>
<protein>
    <recommendedName>
        <fullName evidence="4">LITAF domain-containing protein</fullName>
    </recommendedName>
</protein>
<dbReference type="Proteomes" id="UP000187209">
    <property type="component" value="Unassembled WGS sequence"/>
</dbReference>
<organism evidence="2 3">
    <name type="scientific">Stentor coeruleus</name>
    <dbReference type="NCBI Taxonomy" id="5963"/>
    <lineage>
        <taxon>Eukaryota</taxon>
        <taxon>Sar</taxon>
        <taxon>Alveolata</taxon>
        <taxon>Ciliophora</taxon>
        <taxon>Postciliodesmatophora</taxon>
        <taxon>Heterotrichea</taxon>
        <taxon>Heterotrichida</taxon>
        <taxon>Stentoridae</taxon>
        <taxon>Stentor</taxon>
    </lineage>
</organism>
<feature type="region of interest" description="Disordered" evidence="1">
    <location>
        <begin position="1"/>
        <end position="32"/>
    </location>
</feature>
<reference evidence="2 3" key="1">
    <citation type="submission" date="2016-11" db="EMBL/GenBank/DDBJ databases">
        <title>The macronuclear genome of Stentor coeruleus: a giant cell with tiny introns.</title>
        <authorList>
            <person name="Slabodnick M."/>
            <person name="Ruby J.G."/>
            <person name="Reiff S.B."/>
            <person name="Swart E.C."/>
            <person name="Gosai S."/>
            <person name="Prabakaran S."/>
            <person name="Witkowska E."/>
            <person name="Larue G.E."/>
            <person name="Fisher S."/>
            <person name="Freeman R.M."/>
            <person name="Gunawardena J."/>
            <person name="Chu W."/>
            <person name="Stover N.A."/>
            <person name="Gregory B.D."/>
            <person name="Nowacki M."/>
            <person name="Derisi J."/>
            <person name="Roy S.W."/>
            <person name="Marshall W.F."/>
            <person name="Sood P."/>
        </authorList>
    </citation>
    <scope>NUCLEOTIDE SEQUENCE [LARGE SCALE GENOMIC DNA]</scope>
    <source>
        <strain evidence="2">WM001</strain>
    </source>
</reference>
<dbReference type="EMBL" id="MPUH01000605">
    <property type="protein sequence ID" value="OMJ76891.1"/>
    <property type="molecule type" value="Genomic_DNA"/>
</dbReference>
<name>A0A1R2BJI5_9CILI</name>
<accession>A0A1R2BJI5</accession>
<sequence>MNIHKPHSESGSSSFSLHPSHPKNSPPCMTLQSHNSNKLSQISLVPLESIYLSRNVSYFSDYGLSFTTEQVVHSNRVSMVSEETIEGNYTQFRFENKVQNSLKLMNFHQKFCLTCNTNTYFSERYELQKLNFLQFIKYWFQSLKCCSEPKTVGKYHVKIFYCIYCGSRLEVN</sequence>
<evidence type="ECO:0000313" key="3">
    <source>
        <dbReference type="Proteomes" id="UP000187209"/>
    </source>
</evidence>
<evidence type="ECO:0000256" key="1">
    <source>
        <dbReference type="SAM" id="MobiDB-lite"/>
    </source>
</evidence>
<dbReference type="AlphaFoldDB" id="A0A1R2BJI5"/>
<comment type="caution">
    <text evidence="2">The sequence shown here is derived from an EMBL/GenBank/DDBJ whole genome shotgun (WGS) entry which is preliminary data.</text>
</comment>
<keyword evidence="3" id="KW-1185">Reference proteome</keyword>
<feature type="compositionally biased region" description="Low complexity" evidence="1">
    <location>
        <begin position="9"/>
        <end position="19"/>
    </location>
</feature>
<proteinExistence type="predicted"/>
<evidence type="ECO:0008006" key="4">
    <source>
        <dbReference type="Google" id="ProtNLM"/>
    </source>
</evidence>
<evidence type="ECO:0000313" key="2">
    <source>
        <dbReference type="EMBL" id="OMJ76891.1"/>
    </source>
</evidence>